<feature type="non-terminal residue" evidence="1">
    <location>
        <position position="1"/>
    </location>
</feature>
<dbReference type="AlphaFoldDB" id="X1BJN7"/>
<accession>X1BJN7</accession>
<protein>
    <submittedName>
        <fullName evidence="1">Uncharacterized protein</fullName>
    </submittedName>
</protein>
<dbReference type="EMBL" id="BART01022348">
    <property type="protein sequence ID" value="GAG95250.1"/>
    <property type="molecule type" value="Genomic_DNA"/>
</dbReference>
<evidence type="ECO:0000313" key="1">
    <source>
        <dbReference type="EMBL" id="GAG95250.1"/>
    </source>
</evidence>
<gene>
    <name evidence="1" type="ORF">S01H4_40927</name>
</gene>
<reference evidence="1" key="1">
    <citation type="journal article" date="2014" name="Front. Microbiol.">
        <title>High frequency of phylogenetically diverse reductive dehalogenase-homologous genes in deep subseafloor sedimentary metagenomes.</title>
        <authorList>
            <person name="Kawai M."/>
            <person name="Futagami T."/>
            <person name="Toyoda A."/>
            <person name="Takaki Y."/>
            <person name="Nishi S."/>
            <person name="Hori S."/>
            <person name="Arai W."/>
            <person name="Tsubouchi T."/>
            <person name="Morono Y."/>
            <person name="Uchiyama I."/>
            <person name="Ito T."/>
            <person name="Fujiyama A."/>
            <person name="Inagaki F."/>
            <person name="Takami H."/>
        </authorList>
    </citation>
    <scope>NUCLEOTIDE SEQUENCE</scope>
    <source>
        <strain evidence="1">Expedition CK06-06</strain>
    </source>
</reference>
<sequence>YLNSSVAVDLMSLWLISFIKPEKALKKPSKKYLNNKVNGNTVNTK</sequence>
<comment type="caution">
    <text evidence="1">The sequence shown here is derived from an EMBL/GenBank/DDBJ whole genome shotgun (WGS) entry which is preliminary data.</text>
</comment>
<name>X1BJN7_9ZZZZ</name>
<organism evidence="1">
    <name type="scientific">marine sediment metagenome</name>
    <dbReference type="NCBI Taxonomy" id="412755"/>
    <lineage>
        <taxon>unclassified sequences</taxon>
        <taxon>metagenomes</taxon>
        <taxon>ecological metagenomes</taxon>
    </lineage>
</organism>
<proteinExistence type="predicted"/>